<evidence type="ECO:0000256" key="4">
    <source>
        <dbReference type="ARBA" id="ARBA00023163"/>
    </source>
</evidence>
<evidence type="ECO:0000256" key="2">
    <source>
        <dbReference type="ARBA" id="ARBA00023015"/>
    </source>
</evidence>
<dbReference type="Pfam" id="PF03466">
    <property type="entry name" value="LysR_substrate"/>
    <property type="match status" value="1"/>
</dbReference>
<name>A0A2U1CQM9_9BURK</name>
<comment type="caution">
    <text evidence="6">The sequence shown here is derived from an EMBL/GenBank/DDBJ whole genome shotgun (WGS) entry which is preliminary data.</text>
</comment>
<evidence type="ECO:0000313" key="6">
    <source>
        <dbReference type="EMBL" id="PVY68198.1"/>
    </source>
</evidence>
<dbReference type="PRINTS" id="PR00039">
    <property type="entry name" value="HTHLYSR"/>
</dbReference>
<dbReference type="GO" id="GO:0003677">
    <property type="term" value="F:DNA binding"/>
    <property type="evidence" value="ECO:0007669"/>
    <property type="project" value="UniProtKB-KW"/>
</dbReference>
<evidence type="ECO:0000259" key="5">
    <source>
        <dbReference type="PROSITE" id="PS50931"/>
    </source>
</evidence>
<dbReference type="PANTHER" id="PTHR30118:SF15">
    <property type="entry name" value="TRANSCRIPTIONAL REGULATORY PROTEIN"/>
    <property type="match status" value="1"/>
</dbReference>
<dbReference type="CDD" id="cd08459">
    <property type="entry name" value="PBP2_DntR_NahR_LinR_like"/>
    <property type="match status" value="1"/>
</dbReference>
<dbReference type="PROSITE" id="PS50931">
    <property type="entry name" value="HTH_LYSR"/>
    <property type="match status" value="1"/>
</dbReference>
<dbReference type="EMBL" id="QEKO01000001">
    <property type="protein sequence ID" value="PVY68198.1"/>
    <property type="molecule type" value="Genomic_DNA"/>
</dbReference>
<protein>
    <submittedName>
        <fullName evidence="6">DNA-binding transcriptional LysR family regulator</fullName>
    </submittedName>
</protein>
<dbReference type="Pfam" id="PF00126">
    <property type="entry name" value="HTH_1"/>
    <property type="match status" value="1"/>
</dbReference>
<keyword evidence="3 6" id="KW-0238">DNA-binding</keyword>
<gene>
    <name evidence="6" type="ORF">C7440_0588</name>
</gene>
<dbReference type="OrthoDB" id="8583877at2"/>
<dbReference type="Gene3D" id="3.40.190.10">
    <property type="entry name" value="Periplasmic binding protein-like II"/>
    <property type="match status" value="2"/>
</dbReference>
<dbReference type="InterPro" id="IPR036390">
    <property type="entry name" value="WH_DNA-bd_sf"/>
</dbReference>
<organism evidence="6 7">
    <name type="scientific">Pusillimonas noertemannii</name>
    <dbReference type="NCBI Taxonomy" id="305977"/>
    <lineage>
        <taxon>Bacteria</taxon>
        <taxon>Pseudomonadati</taxon>
        <taxon>Pseudomonadota</taxon>
        <taxon>Betaproteobacteria</taxon>
        <taxon>Burkholderiales</taxon>
        <taxon>Alcaligenaceae</taxon>
        <taxon>Pusillimonas</taxon>
    </lineage>
</organism>
<evidence type="ECO:0000256" key="1">
    <source>
        <dbReference type="ARBA" id="ARBA00009437"/>
    </source>
</evidence>
<evidence type="ECO:0000313" key="7">
    <source>
        <dbReference type="Proteomes" id="UP000246145"/>
    </source>
</evidence>
<dbReference type="AlphaFoldDB" id="A0A2U1CQM9"/>
<dbReference type="RefSeq" id="WP_017525761.1">
    <property type="nucleotide sequence ID" value="NZ_JACCEX010000001.1"/>
</dbReference>
<dbReference type="InterPro" id="IPR005119">
    <property type="entry name" value="LysR_subst-bd"/>
</dbReference>
<dbReference type="GO" id="GO:0003700">
    <property type="term" value="F:DNA-binding transcription factor activity"/>
    <property type="evidence" value="ECO:0007669"/>
    <property type="project" value="InterPro"/>
</dbReference>
<keyword evidence="7" id="KW-1185">Reference proteome</keyword>
<evidence type="ECO:0000256" key="3">
    <source>
        <dbReference type="ARBA" id="ARBA00023125"/>
    </source>
</evidence>
<dbReference type="SUPFAM" id="SSF46785">
    <property type="entry name" value="Winged helix' DNA-binding domain"/>
    <property type="match status" value="1"/>
</dbReference>
<dbReference type="SUPFAM" id="SSF53850">
    <property type="entry name" value="Periplasmic binding protein-like II"/>
    <property type="match status" value="1"/>
</dbReference>
<dbReference type="InterPro" id="IPR050389">
    <property type="entry name" value="LysR-type_TF"/>
</dbReference>
<keyword evidence="2" id="KW-0805">Transcription regulation</keyword>
<dbReference type="Proteomes" id="UP000246145">
    <property type="component" value="Unassembled WGS sequence"/>
</dbReference>
<keyword evidence="4" id="KW-0804">Transcription</keyword>
<reference evidence="6 7" key="1">
    <citation type="submission" date="2018-04" db="EMBL/GenBank/DDBJ databases">
        <title>Genomic Encyclopedia of Type Strains, Phase IV (KMG-IV): sequencing the most valuable type-strain genomes for metagenomic binning, comparative biology and taxonomic classification.</title>
        <authorList>
            <person name="Goeker M."/>
        </authorList>
    </citation>
    <scope>NUCLEOTIDE SEQUENCE [LARGE SCALE GENOMIC DNA]</scope>
    <source>
        <strain evidence="6 7">DSM 10065</strain>
    </source>
</reference>
<comment type="similarity">
    <text evidence="1">Belongs to the LysR transcriptional regulatory family.</text>
</comment>
<dbReference type="Gene3D" id="1.10.10.10">
    <property type="entry name" value="Winged helix-like DNA-binding domain superfamily/Winged helix DNA-binding domain"/>
    <property type="match status" value="1"/>
</dbReference>
<proteinExistence type="inferred from homology"/>
<dbReference type="PANTHER" id="PTHR30118">
    <property type="entry name" value="HTH-TYPE TRANSCRIPTIONAL REGULATOR LEUO-RELATED"/>
    <property type="match status" value="1"/>
</dbReference>
<sequence length="302" mass="34412">MDMNHVDLNLLLIFEAMLEHQSVTRAGQAVGLSQPAMSAALAKLRLMLNDPLFVRTGVGMKPTPRAQDLAPSISRVLDIMRTQVLHESNFDAAVATRTFTINTPDIGEMVFLPKLLKRLSTVAPSIRLRATTVPHEQLETALETGKVDLAVGYFPDLTKAEIFQQRLFSHSFVCVVREDHPKVPGNRLSMKQFLDLAHMVVYVSGRSHEIFEYLLHQRGIRRKIALETRHFMSLPMIIEESDLVATVPRAVGVAYSRFANLKLLELPMAVPQYDLKQYWHRRFHRDGASVWFRNLITDLFRE</sequence>
<dbReference type="InterPro" id="IPR036388">
    <property type="entry name" value="WH-like_DNA-bd_sf"/>
</dbReference>
<dbReference type="InterPro" id="IPR000847">
    <property type="entry name" value="LysR_HTH_N"/>
</dbReference>
<feature type="domain" description="HTH lysR-type" evidence="5">
    <location>
        <begin position="6"/>
        <end position="63"/>
    </location>
</feature>
<dbReference type="STRING" id="1231391.GCA_000308195_03408"/>
<accession>A0A2U1CQM9</accession>